<evidence type="ECO:0000256" key="2">
    <source>
        <dbReference type="ARBA" id="ARBA00022475"/>
    </source>
</evidence>
<evidence type="ECO:0000256" key="5">
    <source>
        <dbReference type="ARBA" id="ARBA00023136"/>
    </source>
</evidence>
<proteinExistence type="predicted"/>
<dbReference type="InterPro" id="IPR025857">
    <property type="entry name" value="MacB_PCD"/>
</dbReference>
<sequence length="400" mass="43408">MASLIFRLISGGDPFLELFVAIKHIRTRKRQTALAVGAVGLAVAIIIIMRSLMNGSFETFFQIIFELAPHVLVTPKDGEEQIYLYKTLMEFIWTIPGVVAVSPALSTTAALSFEGKVENVEMEGAIPEQLNVVTSIGDKYMIEGDLRGISSGRRVVLGEEMARRLDVKIGDDVVASFPDATTMNLVVAGVFRTGVEEWDRSAFVSLDTGQKFLGEGDVITYINVKTADPYRADEIAAEISALGYEAESWRTLFPEFEETLAFEKFSNNLILALLLLIASFGIANVMNMVVLEKTRAIGMMMAMGASSSTIRRIFLIESGFLGIAGGAFGTVVGYAISVYLHSQEYVITAPNAPQPILIQFIVDPVDLIAFPLLALALSMAAGVYPAHKASHLDPVVALRG</sequence>
<dbReference type="Proteomes" id="UP001215956">
    <property type="component" value="Unassembled WGS sequence"/>
</dbReference>
<comment type="subcellular location">
    <subcellularLocation>
        <location evidence="1">Cell membrane</location>
        <topology evidence="1">Multi-pass membrane protein</topology>
    </subcellularLocation>
</comment>
<gene>
    <name evidence="9" type="ORF">P0O24_03085</name>
</gene>
<protein>
    <submittedName>
        <fullName evidence="9">ABC transporter permease</fullName>
    </submittedName>
</protein>
<accession>A0ABT5XCX1</accession>
<keyword evidence="4 6" id="KW-1133">Transmembrane helix</keyword>
<dbReference type="PANTHER" id="PTHR30489">
    <property type="entry name" value="LIPOPROTEIN-RELEASING SYSTEM TRANSMEMBRANE PROTEIN LOLE"/>
    <property type="match status" value="1"/>
</dbReference>
<keyword evidence="10" id="KW-1185">Reference proteome</keyword>
<name>A0ABT5XCX1_9EURY</name>
<feature type="transmembrane region" description="Helical" evidence="6">
    <location>
        <begin position="33"/>
        <end position="53"/>
    </location>
</feature>
<dbReference type="PANTHER" id="PTHR30489:SF0">
    <property type="entry name" value="LIPOPROTEIN-RELEASING SYSTEM TRANSMEMBRANE PROTEIN LOLE"/>
    <property type="match status" value="1"/>
</dbReference>
<feature type="transmembrane region" description="Helical" evidence="6">
    <location>
        <begin position="356"/>
        <end position="384"/>
    </location>
</feature>
<reference evidence="9 10" key="1">
    <citation type="submission" date="2023-03" db="EMBL/GenBank/DDBJ databases">
        <title>Whole genome sequencing of Methanotrichaceae archaeon M04Ac.</title>
        <authorList>
            <person name="Khomyakova M.A."/>
            <person name="Merkel A.Y."/>
            <person name="Slobodkin A.I."/>
        </authorList>
    </citation>
    <scope>NUCLEOTIDE SEQUENCE [LARGE SCALE GENOMIC DNA]</scope>
    <source>
        <strain evidence="9 10">M04Ac</strain>
    </source>
</reference>
<evidence type="ECO:0000256" key="4">
    <source>
        <dbReference type="ARBA" id="ARBA00022989"/>
    </source>
</evidence>
<evidence type="ECO:0000313" key="10">
    <source>
        <dbReference type="Proteomes" id="UP001215956"/>
    </source>
</evidence>
<evidence type="ECO:0000256" key="6">
    <source>
        <dbReference type="SAM" id="Phobius"/>
    </source>
</evidence>
<evidence type="ECO:0000259" key="8">
    <source>
        <dbReference type="Pfam" id="PF12704"/>
    </source>
</evidence>
<dbReference type="InterPro" id="IPR003838">
    <property type="entry name" value="ABC3_permease_C"/>
</dbReference>
<evidence type="ECO:0000313" key="9">
    <source>
        <dbReference type="EMBL" id="MDF0592565.1"/>
    </source>
</evidence>
<comment type="caution">
    <text evidence="9">The sequence shown here is derived from an EMBL/GenBank/DDBJ whole genome shotgun (WGS) entry which is preliminary data.</text>
</comment>
<feature type="domain" description="ABC3 transporter permease C-terminal" evidence="7">
    <location>
        <begin position="269"/>
        <end position="394"/>
    </location>
</feature>
<feature type="domain" description="MacB-like periplasmic core" evidence="8">
    <location>
        <begin position="32"/>
        <end position="241"/>
    </location>
</feature>
<organism evidence="9 10">
    <name type="scientific">Candidatus Methanocrinis alkalitolerans</name>
    <dbReference type="NCBI Taxonomy" id="3033395"/>
    <lineage>
        <taxon>Archaea</taxon>
        <taxon>Methanobacteriati</taxon>
        <taxon>Methanobacteriota</taxon>
        <taxon>Stenosarchaea group</taxon>
        <taxon>Methanomicrobia</taxon>
        <taxon>Methanotrichales</taxon>
        <taxon>Methanotrichaceae</taxon>
        <taxon>Methanocrinis</taxon>
    </lineage>
</organism>
<dbReference type="InterPro" id="IPR051447">
    <property type="entry name" value="Lipoprotein-release_system"/>
</dbReference>
<feature type="transmembrane region" description="Helical" evidence="6">
    <location>
        <begin position="269"/>
        <end position="291"/>
    </location>
</feature>
<dbReference type="EMBL" id="JARFPL010000006">
    <property type="protein sequence ID" value="MDF0592565.1"/>
    <property type="molecule type" value="Genomic_DNA"/>
</dbReference>
<dbReference type="Pfam" id="PF12704">
    <property type="entry name" value="MacB_PCD"/>
    <property type="match status" value="1"/>
</dbReference>
<keyword evidence="2" id="KW-1003">Cell membrane</keyword>
<dbReference type="Pfam" id="PF02687">
    <property type="entry name" value="FtsX"/>
    <property type="match status" value="1"/>
</dbReference>
<evidence type="ECO:0000256" key="1">
    <source>
        <dbReference type="ARBA" id="ARBA00004651"/>
    </source>
</evidence>
<dbReference type="RefSeq" id="WP_316968273.1">
    <property type="nucleotide sequence ID" value="NZ_JARFPL010000006.1"/>
</dbReference>
<evidence type="ECO:0000256" key="3">
    <source>
        <dbReference type="ARBA" id="ARBA00022692"/>
    </source>
</evidence>
<keyword evidence="3 6" id="KW-0812">Transmembrane</keyword>
<evidence type="ECO:0000259" key="7">
    <source>
        <dbReference type="Pfam" id="PF02687"/>
    </source>
</evidence>
<feature type="transmembrane region" description="Helical" evidence="6">
    <location>
        <begin position="312"/>
        <end position="336"/>
    </location>
</feature>
<keyword evidence="5 6" id="KW-0472">Membrane</keyword>